<evidence type="ECO:0000256" key="1">
    <source>
        <dbReference type="SAM" id="MobiDB-lite"/>
    </source>
</evidence>
<organism evidence="2 3">
    <name type="scientific">Sclerotinia trifoliorum</name>
    <dbReference type="NCBI Taxonomy" id="28548"/>
    <lineage>
        <taxon>Eukaryota</taxon>
        <taxon>Fungi</taxon>
        <taxon>Dikarya</taxon>
        <taxon>Ascomycota</taxon>
        <taxon>Pezizomycotina</taxon>
        <taxon>Leotiomycetes</taxon>
        <taxon>Helotiales</taxon>
        <taxon>Sclerotiniaceae</taxon>
        <taxon>Sclerotinia</taxon>
    </lineage>
</organism>
<gene>
    <name evidence="2" type="ORF">SCLTRI_LOCUS3642</name>
</gene>
<dbReference type="Proteomes" id="UP000624404">
    <property type="component" value="Unassembled WGS sequence"/>
</dbReference>
<feature type="region of interest" description="Disordered" evidence="1">
    <location>
        <begin position="30"/>
        <end position="69"/>
    </location>
</feature>
<sequence length="199" mass="22017">MNNPPPYQIDVYLKPHFYLPCIDSLHEYTSKSKKSTHPNPEDHLSITKMSTSTPTIDHFSSSPSRSTALNHPGTFMNLGERSCNSATLQLSSDGLPKSKSMLDIDLATAHQQDIAAADSNTSFLVPTAVTLKNEDIDGEKDGGVDSRESLNEAVVTNMRNTEHESGENESMGTRVILPLDEFEMAKKKRKERRVHFAGL</sequence>
<keyword evidence="3" id="KW-1185">Reference proteome</keyword>
<proteinExistence type="predicted"/>
<name>A0A8H2ZRF2_9HELO</name>
<feature type="compositionally biased region" description="Polar residues" evidence="1">
    <location>
        <begin position="47"/>
        <end position="69"/>
    </location>
</feature>
<evidence type="ECO:0000313" key="3">
    <source>
        <dbReference type="Proteomes" id="UP000624404"/>
    </source>
</evidence>
<comment type="caution">
    <text evidence="2">The sequence shown here is derived from an EMBL/GenBank/DDBJ whole genome shotgun (WGS) entry which is preliminary data.</text>
</comment>
<evidence type="ECO:0000313" key="2">
    <source>
        <dbReference type="EMBL" id="CAD6443850.1"/>
    </source>
</evidence>
<reference evidence="2" key="1">
    <citation type="submission" date="2020-10" db="EMBL/GenBank/DDBJ databases">
        <authorList>
            <person name="Kusch S."/>
        </authorList>
    </citation>
    <scope>NUCLEOTIDE SEQUENCE</scope>
    <source>
        <strain evidence="2">SwB9</strain>
    </source>
</reference>
<protein>
    <submittedName>
        <fullName evidence="2">Bfd4df32-93fa-4589-95e8-ea46aff8ef07</fullName>
    </submittedName>
</protein>
<dbReference type="EMBL" id="CAJHIA010000011">
    <property type="protein sequence ID" value="CAD6443850.1"/>
    <property type="molecule type" value="Genomic_DNA"/>
</dbReference>
<accession>A0A8H2ZRF2</accession>
<dbReference type="OrthoDB" id="3528320at2759"/>
<dbReference type="AlphaFoldDB" id="A0A8H2ZRF2"/>